<dbReference type="RefSeq" id="WP_253526962.1">
    <property type="nucleotide sequence ID" value="NZ_JAMZEL010000003.1"/>
</dbReference>
<dbReference type="EMBL" id="JAMZEL010000003">
    <property type="protein sequence ID" value="MCP1382704.1"/>
    <property type="molecule type" value="Genomic_DNA"/>
</dbReference>
<keyword evidence="2" id="KW-1185">Reference proteome</keyword>
<protein>
    <recommendedName>
        <fullName evidence="3">LPS export ABC transporter periplasmic protein LptC</fullName>
    </recommendedName>
</protein>
<reference evidence="1 2" key="1">
    <citation type="submission" date="2022-06" db="EMBL/GenBank/DDBJ databases">
        <title>Runella sp. S5 genome sequencing.</title>
        <authorList>
            <person name="Park S."/>
        </authorList>
    </citation>
    <scope>NUCLEOTIDE SEQUENCE [LARGE SCALE GENOMIC DNA]</scope>
    <source>
        <strain evidence="1 2">S5</strain>
    </source>
</reference>
<sequence length="197" mass="22669">MKNKLYLLIIVFFSFSCEKNQIPKLTINFVEFRGKKLEIPIRSITYRNLSINYYGNNQKETGTLIISDNISKSAFILDEYHFLALFDVTTIKAGYGLVDGKYIFIDSTQLSSKDIKNAVNKENASGFIEYNPNSVHLIKETSYKKENRDWNKDYDYLKIKSGNLEVKNISKTINVDFNLLLEDGTIFKGNSIISDID</sequence>
<name>A0ABT1FLR3_9BACT</name>
<gene>
    <name evidence="1" type="ORF">NCI00_09735</name>
</gene>
<evidence type="ECO:0000313" key="1">
    <source>
        <dbReference type="EMBL" id="MCP1382704.1"/>
    </source>
</evidence>
<organism evidence="1 2">
    <name type="scientific">Runella salmonicolor</name>
    <dbReference type="NCBI Taxonomy" id="2950278"/>
    <lineage>
        <taxon>Bacteria</taxon>
        <taxon>Pseudomonadati</taxon>
        <taxon>Bacteroidota</taxon>
        <taxon>Cytophagia</taxon>
        <taxon>Cytophagales</taxon>
        <taxon>Spirosomataceae</taxon>
        <taxon>Runella</taxon>
    </lineage>
</organism>
<accession>A0ABT1FLR3</accession>
<dbReference type="Proteomes" id="UP001204772">
    <property type="component" value="Unassembled WGS sequence"/>
</dbReference>
<evidence type="ECO:0000313" key="2">
    <source>
        <dbReference type="Proteomes" id="UP001204772"/>
    </source>
</evidence>
<comment type="caution">
    <text evidence="1">The sequence shown here is derived from an EMBL/GenBank/DDBJ whole genome shotgun (WGS) entry which is preliminary data.</text>
</comment>
<dbReference type="PROSITE" id="PS51257">
    <property type="entry name" value="PROKAR_LIPOPROTEIN"/>
    <property type="match status" value="1"/>
</dbReference>
<evidence type="ECO:0008006" key="3">
    <source>
        <dbReference type="Google" id="ProtNLM"/>
    </source>
</evidence>
<proteinExistence type="predicted"/>